<protein>
    <recommendedName>
        <fullName evidence="2">DUF8135 domain-containing protein</fullName>
    </recommendedName>
</protein>
<dbReference type="InterPro" id="IPR058448">
    <property type="entry name" value="DUF8135"/>
</dbReference>
<keyword evidence="4" id="KW-1185">Reference proteome</keyword>
<evidence type="ECO:0000259" key="2">
    <source>
        <dbReference type="Pfam" id="PF26456"/>
    </source>
</evidence>
<reference evidence="3" key="1">
    <citation type="submission" date="2022-09" db="EMBL/GenBank/DDBJ databases">
        <title>Diverse halophilic archaea isolated from saline environments.</title>
        <authorList>
            <person name="Cui H.-L."/>
        </authorList>
    </citation>
    <scope>NUCLEOTIDE SEQUENCE</scope>
    <source>
        <strain evidence="3">ZS-35-S2</strain>
    </source>
</reference>
<accession>A0A9E7R6X5</accession>
<dbReference type="GeneID" id="74942739"/>
<evidence type="ECO:0000313" key="3">
    <source>
        <dbReference type="EMBL" id="UWM56591.1"/>
    </source>
</evidence>
<dbReference type="KEGG" id="ssai:N0B31_09915"/>
<proteinExistence type="predicted"/>
<dbReference type="Proteomes" id="UP001057580">
    <property type="component" value="Chromosome"/>
</dbReference>
<feature type="region of interest" description="Disordered" evidence="1">
    <location>
        <begin position="1"/>
        <end position="58"/>
    </location>
</feature>
<dbReference type="EMBL" id="CP104003">
    <property type="protein sequence ID" value="UWM56591.1"/>
    <property type="molecule type" value="Genomic_DNA"/>
</dbReference>
<feature type="domain" description="DUF8135" evidence="2">
    <location>
        <begin position="110"/>
        <end position="156"/>
    </location>
</feature>
<evidence type="ECO:0000256" key="1">
    <source>
        <dbReference type="SAM" id="MobiDB-lite"/>
    </source>
</evidence>
<sequence>MSDGTDPDGGREEEEEREGEGEFDPFVELGDVEAEVDSDPFAELEDAPLGERTPATDDDLFEAMDRDELDDEAEVVDRVLEGKGVETTADAVGTPDGAAAEAVPDRDEVVVSKRRYCEGCRYFTTPPETACEHPGTDILELVDVEHFRVADCPVVEWRRDLEAYPDPEESTTDPRE</sequence>
<gene>
    <name evidence="3" type="ORF">N0B31_09915</name>
</gene>
<evidence type="ECO:0000313" key="4">
    <source>
        <dbReference type="Proteomes" id="UP001057580"/>
    </source>
</evidence>
<organism evidence="3 4">
    <name type="scientific">Salinirubellus salinus</name>
    <dbReference type="NCBI Taxonomy" id="1364945"/>
    <lineage>
        <taxon>Archaea</taxon>
        <taxon>Methanobacteriati</taxon>
        <taxon>Methanobacteriota</taxon>
        <taxon>Stenosarchaea group</taxon>
        <taxon>Halobacteria</taxon>
        <taxon>Halobacteriales</taxon>
        <taxon>Natronomonadaceae</taxon>
        <taxon>Salinirubellus</taxon>
    </lineage>
</organism>
<feature type="compositionally biased region" description="Acidic residues" evidence="1">
    <location>
        <begin position="11"/>
        <end position="48"/>
    </location>
</feature>
<dbReference type="RefSeq" id="WP_260643705.1">
    <property type="nucleotide sequence ID" value="NZ_CP104003.1"/>
</dbReference>
<name>A0A9E7R6X5_9EURY</name>
<dbReference type="Pfam" id="PF26456">
    <property type="entry name" value="DUF8135"/>
    <property type="match status" value="1"/>
</dbReference>
<dbReference type="AlphaFoldDB" id="A0A9E7R6X5"/>